<proteinExistence type="predicted"/>
<feature type="transmembrane region" description="Helical" evidence="1">
    <location>
        <begin position="45"/>
        <end position="68"/>
    </location>
</feature>
<dbReference type="EMBL" id="CP060635">
    <property type="protein sequence ID" value="QNM08569.1"/>
    <property type="molecule type" value="Genomic_DNA"/>
</dbReference>
<evidence type="ECO:0000313" key="3">
    <source>
        <dbReference type="Proteomes" id="UP000515860"/>
    </source>
</evidence>
<organism evidence="2 3">
    <name type="scientific">Wansuia hejianensis</name>
    <dbReference type="NCBI Taxonomy" id="2763667"/>
    <lineage>
        <taxon>Bacteria</taxon>
        <taxon>Bacillati</taxon>
        <taxon>Bacillota</taxon>
        <taxon>Clostridia</taxon>
        <taxon>Lachnospirales</taxon>
        <taxon>Lachnospiraceae</taxon>
        <taxon>Wansuia</taxon>
    </lineage>
</organism>
<name>A0A7G9GCN7_9FIRM</name>
<dbReference type="RefSeq" id="WP_118648726.1">
    <property type="nucleotide sequence ID" value="NZ_CP060635.1"/>
</dbReference>
<evidence type="ECO:0008006" key="4">
    <source>
        <dbReference type="Google" id="ProtNLM"/>
    </source>
</evidence>
<feature type="transmembrane region" description="Helical" evidence="1">
    <location>
        <begin position="6"/>
        <end position="33"/>
    </location>
</feature>
<evidence type="ECO:0000313" key="2">
    <source>
        <dbReference type="EMBL" id="QNM08569.1"/>
    </source>
</evidence>
<gene>
    <name evidence="2" type="ORF">H9Q79_17195</name>
</gene>
<evidence type="ECO:0000256" key="1">
    <source>
        <dbReference type="SAM" id="Phobius"/>
    </source>
</evidence>
<dbReference type="Proteomes" id="UP000515860">
    <property type="component" value="Chromosome"/>
</dbReference>
<protein>
    <recommendedName>
        <fullName evidence="4">DUF4190 domain-containing protein</fullName>
    </recommendedName>
</protein>
<dbReference type="KEGG" id="whj:H9Q79_17195"/>
<keyword evidence="1" id="KW-1133">Transmembrane helix</keyword>
<accession>A0A7G9GCN7</accession>
<keyword evidence="1" id="KW-0812">Transmembrane</keyword>
<keyword evidence="3" id="KW-1185">Reference proteome</keyword>
<dbReference type="AlphaFoldDB" id="A0A7G9GCN7"/>
<sequence length="88" mass="8701">MAVASLVLGIIAIVFGAFGVIWIGLICGIVGIIMGVLGKADPAKAGMATAGMVCSIIGAALSILFYVACYGCLACGQAAAINSLNSMF</sequence>
<keyword evidence="1" id="KW-0472">Membrane</keyword>
<reference evidence="2 3" key="1">
    <citation type="submission" date="2020-08" db="EMBL/GenBank/DDBJ databases">
        <authorList>
            <person name="Liu C."/>
            <person name="Sun Q."/>
        </authorList>
    </citation>
    <scope>NUCLEOTIDE SEQUENCE [LARGE SCALE GENOMIC DNA]</scope>
    <source>
        <strain evidence="2 3">NSJ-29</strain>
    </source>
</reference>